<organism evidence="1 2">
    <name type="scientific">Enterococcus pallens ATCC BAA-351</name>
    <dbReference type="NCBI Taxonomy" id="1158607"/>
    <lineage>
        <taxon>Bacteria</taxon>
        <taxon>Bacillati</taxon>
        <taxon>Bacillota</taxon>
        <taxon>Bacilli</taxon>
        <taxon>Lactobacillales</taxon>
        <taxon>Enterococcaceae</taxon>
        <taxon>Enterococcus</taxon>
    </lineage>
</organism>
<dbReference type="EMBL" id="AJAQ01000033">
    <property type="protein sequence ID" value="EOH91890.1"/>
    <property type="molecule type" value="Genomic_DNA"/>
</dbReference>
<dbReference type="PATRIC" id="fig|1158607.3.peg.3181"/>
<evidence type="ECO:0000313" key="1">
    <source>
        <dbReference type="EMBL" id="EOH91890.1"/>
    </source>
</evidence>
<comment type="caution">
    <text evidence="1">The sequence shown here is derived from an EMBL/GenBank/DDBJ whole genome shotgun (WGS) entry which is preliminary data.</text>
</comment>
<reference evidence="1 2" key="1">
    <citation type="submission" date="2013-02" db="EMBL/GenBank/DDBJ databases">
        <title>The Genome Sequence of Enterococcus pallens BAA-351.</title>
        <authorList>
            <consortium name="The Broad Institute Genome Sequencing Platform"/>
            <consortium name="The Broad Institute Genome Sequencing Center for Infectious Disease"/>
            <person name="Earl A.M."/>
            <person name="Gilmore M.S."/>
            <person name="Lebreton F."/>
            <person name="Walker B."/>
            <person name="Young S.K."/>
            <person name="Zeng Q."/>
            <person name="Gargeya S."/>
            <person name="Fitzgerald M."/>
            <person name="Haas B."/>
            <person name="Abouelleil A."/>
            <person name="Alvarado L."/>
            <person name="Arachchi H.M."/>
            <person name="Berlin A.M."/>
            <person name="Chapman S.B."/>
            <person name="Dewar J."/>
            <person name="Goldberg J."/>
            <person name="Griggs A."/>
            <person name="Gujja S."/>
            <person name="Hansen M."/>
            <person name="Howarth C."/>
            <person name="Imamovic A."/>
            <person name="Larimer J."/>
            <person name="McCowan C."/>
            <person name="Murphy C."/>
            <person name="Neiman D."/>
            <person name="Pearson M."/>
            <person name="Priest M."/>
            <person name="Roberts A."/>
            <person name="Saif S."/>
            <person name="Shea T."/>
            <person name="Sisk P."/>
            <person name="Sykes S."/>
            <person name="Wortman J."/>
            <person name="Nusbaum C."/>
            <person name="Birren B."/>
        </authorList>
    </citation>
    <scope>NUCLEOTIDE SEQUENCE [LARGE SCALE GENOMIC DNA]</scope>
    <source>
        <strain evidence="1 2">ATCC BAA-351</strain>
    </source>
</reference>
<gene>
    <name evidence="1" type="ORF">UAU_03192</name>
</gene>
<dbReference type="Gene3D" id="3.30.2310.20">
    <property type="entry name" value="RelE-like"/>
    <property type="match status" value="1"/>
</dbReference>
<dbReference type="RefSeq" id="WP_010758174.1">
    <property type="nucleotide sequence ID" value="NZ_ASWD01000001.1"/>
</dbReference>
<dbReference type="Proteomes" id="UP000013782">
    <property type="component" value="Unassembled WGS sequence"/>
</dbReference>
<evidence type="ECO:0008006" key="3">
    <source>
        <dbReference type="Google" id="ProtNLM"/>
    </source>
</evidence>
<evidence type="ECO:0000313" key="2">
    <source>
        <dbReference type="Proteomes" id="UP000013782"/>
    </source>
</evidence>
<dbReference type="InterPro" id="IPR035093">
    <property type="entry name" value="RelE/ParE_toxin_dom_sf"/>
</dbReference>
<dbReference type="InterPro" id="IPR031552">
    <property type="entry name" value="ParE-like_toxin"/>
</dbReference>
<dbReference type="SUPFAM" id="SSF143011">
    <property type="entry name" value="RelE-like"/>
    <property type="match status" value="1"/>
</dbReference>
<accession>R2S8N3</accession>
<name>R2S8N3_9ENTE</name>
<dbReference type="AlphaFoldDB" id="R2S8N3"/>
<dbReference type="OrthoDB" id="82378at2"/>
<sequence length="97" mass="11341">MGYKILPSSQVKKYLKKCKDQSLKQYFVELIYEKIAVNPKSGIPKQGDLSGIWTMGFTYRSIYYRIAYKIVDDSIIPIIIIGSHKNFYRELKRGLKD</sequence>
<protein>
    <recommendedName>
        <fullName evidence="3">RelE/StbE family addiction module toxin</fullName>
    </recommendedName>
</protein>
<dbReference type="eggNOG" id="COG2026">
    <property type="taxonomic scope" value="Bacteria"/>
</dbReference>
<keyword evidence="2" id="KW-1185">Reference proteome</keyword>
<proteinExistence type="predicted"/>
<dbReference type="Pfam" id="PF15781">
    <property type="entry name" value="ParE-like_toxin"/>
    <property type="match status" value="1"/>
</dbReference>
<dbReference type="HOGENOM" id="CLU_157820_1_1_9"/>